<dbReference type="Pfam" id="PF02738">
    <property type="entry name" value="MoCoBD_1"/>
    <property type="match status" value="1"/>
</dbReference>
<evidence type="ECO:0000256" key="2">
    <source>
        <dbReference type="ARBA" id="ARBA00023002"/>
    </source>
</evidence>
<dbReference type="Pfam" id="PF01315">
    <property type="entry name" value="Ald_Xan_dh_C"/>
    <property type="match status" value="1"/>
</dbReference>
<dbReference type="GO" id="GO:0005506">
    <property type="term" value="F:iron ion binding"/>
    <property type="evidence" value="ECO:0007669"/>
    <property type="project" value="InterPro"/>
</dbReference>
<reference evidence="4" key="1">
    <citation type="submission" date="2018-05" db="EMBL/GenBank/DDBJ databases">
        <authorList>
            <person name="Lanie J.A."/>
            <person name="Ng W.-L."/>
            <person name="Kazmierczak K.M."/>
            <person name="Andrzejewski T.M."/>
            <person name="Davidsen T.M."/>
            <person name="Wayne K.J."/>
            <person name="Tettelin H."/>
            <person name="Glass J.I."/>
            <person name="Rusch D."/>
            <person name="Podicherti R."/>
            <person name="Tsui H.-C.T."/>
            <person name="Winkler M.E."/>
        </authorList>
    </citation>
    <scope>NUCLEOTIDE SEQUENCE</scope>
</reference>
<dbReference type="InterPro" id="IPR000674">
    <property type="entry name" value="Ald_Oxase/Xan_DH_a/b"/>
</dbReference>
<organism evidence="4">
    <name type="scientific">marine metagenome</name>
    <dbReference type="NCBI Taxonomy" id="408172"/>
    <lineage>
        <taxon>unclassified sequences</taxon>
        <taxon>metagenomes</taxon>
        <taxon>ecological metagenomes</taxon>
    </lineage>
</organism>
<dbReference type="AlphaFoldDB" id="A0A382EET3"/>
<gene>
    <name evidence="4" type="ORF">METZ01_LOCUS201428</name>
</gene>
<dbReference type="Gene3D" id="3.90.1170.50">
    <property type="entry name" value="Aldehyde oxidase/xanthine dehydrogenase, a/b hammerhead"/>
    <property type="match status" value="1"/>
</dbReference>
<dbReference type="InterPro" id="IPR016208">
    <property type="entry name" value="Ald_Oxase/xanthine_DH-like"/>
</dbReference>
<dbReference type="InterPro" id="IPR008274">
    <property type="entry name" value="AldOxase/xan_DH_MoCoBD1"/>
</dbReference>
<dbReference type="SUPFAM" id="SSF56003">
    <property type="entry name" value="Molybdenum cofactor-binding domain"/>
    <property type="match status" value="1"/>
</dbReference>
<feature type="domain" description="Aldehyde oxidase/xanthine dehydrogenase a/b hammerhead" evidence="3">
    <location>
        <begin position="32"/>
        <end position="148"/>
    </location>
</feature>
<dbReference type="SUPFAM" id="SSF54665">
    <property type="entry name" value="CO dehydrogenase molybdoprotein N-domain-like"/>
    <property type="match status" value="1"/>
</dbReference>
<dbReference type="InterPro" id="IPR036856">
    <property type="entry name" value="Ald_Oxase/Xan_DH_a/b_sf"/>
</dbReference>
<evidence type="ECO:0000256" key="1">
    <source>
        <dbReference type="ARBA" id="ARBA00022505"/>
    </source>
</evidence>
<keyword evidence="1" id="KW-0500">Molybdenum</keyword>
<feature type="non-terminal residue" evidence="4">
    <location>
        <position position="306"/>
    </location>
</feature>
<name>A0A382EET3_9ZZZZ</name>
<dbReference type="EMBL" id="UINC01043894">
    <property type="protein sequence ID" value="SVB48574.1"/>
    <property type="molecule type" value="Genomic_DNA"/>
</dbReference>
<proteinExistence type="predicted"/>
<keyword evidence="2" id="KW-0560">Oxidoreductase</keyword>
<dbReference type="GO" id="GO:0016491">
    <property type="term" value="F:oxidoreductase activity"/>
    <property type="evidence" value="ECO:0007669"/>
    <property type="project" value="UniProtKB-KW"/>
</dbReference>
<sequence length="306" mass="32811">MLDYKPNMVLSTEEYKVVGTRPIRHDGPDKVIGRARYAADIHLPGMLHGKILRSPHAHARIKGIDPTRALALPGVHAVVTAADLPDVSAEVADQEEGAAVNYGFYSRNVMAREKALYLGHAVAAVAANNPHVAEEALALIDVDYEVLPAVLNADDAMKDGAAILHERLLTMSSPAMRSGGWGEVAAGEESNIANRFEFRSGDVAQGFQEADVVLEREYHTKPVHQGYIEPHSATAQWNTDDTVTIWASSQGHFALRDHTSTILGLPVSQVKVIPMEIGGGFGGKGQGGCYLEPVAAAMARKTGRPV</sequence>
<protein>
    <recommendedName>
        <fullName evidence="3">Aldehyde oxidase/xanthine dehydrogenase a/b hammerhead domain-containing protein</fullName>
    </recommendedName>
</protein>
<dbReference type="PANTHER" id="PTHR11908:SF132">
    <property type="entry name" value="ALDEHYDE OXIDASE 1-RELATED"/>
    <property type="match status" value="1"/>
</dbReference>
<dbReference type="PANTHER" id="PTHR11908">
    <property type="entry name" value="XANTHINE DEHYDROGENASE"/>
    <property type="match status" value="1"/>
</dbReference>
<evidence type="ECO:0000259" key="3">
    <source>
        <dbReference type="SMART" id="SM01008"/>
    </source>
</evidence>
<dbReference type="Gene3D" id="3.30.365.10">
    <property type="entry name" value="Aldehyde oxidase/xanthine dehydrogenase, molybdopterin binding domain"/>
    <property type="match status" value="2"/>
</dbReference>
<dbReference type="SMART" id="SM01008">
    <property type="entry name" value="Ald_Xan_dh_C"/>
    <property type="match status" value="1"/>
</dbReference>
<evidence type="ECO:0000313" key="4">
    <source>
        <dbReference type="EMBL" id="SVB48574.1"/>
    </source>
</evidence>
<dbReference type="InterPro" id="IPR037165">
    <property type="entry name" value="AldOxase/xan_DH_Mopterin-bd_sf"/>
</dbReference>
<accession>A0A382EET3</accession>